<dbReference type="AlphaFoldDB" id="Q8RSQ7"/>
<proteinExistence type="predicted"/>
<dbReference type="Pfam" id="PF04655">
    <property type="entry name" value="APH_6_hur"/>
    <property type="match status" value="1"/>
</dbReference>
<dbReference type="EMBL" id="AJ319822">
    <property type="protein sequence ID" value="CAC85832.1"/>
    <property type="molecule type" value="Genomic_DNA"/>
</dbReference>
<organism evidence="1">
    <name type="scientific">Mannheimia varigena</name>
    <dbReference type="NCBI Taxonomy" id="85404"/>
    <lineage>
        <taxon>Bacteria</taxon>
        <taxon>Pseudomonadati</taxon>
        <taxon>Pseudomonadota</taxon>
        <taxon>Gammaproteobacteria</taxon>
        <taxon>Pasteurellales</taxon>
        <taxon>Pasteurellaceae</taxon>
        <taxon>Mannheimia</taxon>
    </lineage>
</organism>
<evidence type="ECO:0000313" key="1">
    <source>
        <dbReference type="EMBL" id="CAC85832.1"/>
    </source>
</evidence>
<protein>
    <submittedName>
        <fullName evidence="1">Streptomycin resistance protein</fullName>
    </submittedName>
</protein>
<accession>Q8RSQ7</accession>
<sequence>MFMPPVFPAHWHVSQPVLIADTFSSLVWKASLPDGTPAIVKGLKPIIALTILTLIAITTPYGCSTQKND</sequence>
<dbReference type="GO" id="GO:0019748">
    <property type="term" value="P:secondary metabolic process"/>
    <property type="evidence" value="ECO:0007669"/>
    <property type="project" value="InterPro"/>
</dbReference>
<dbReference type="InterPro" id="IPR006748">
    <property type="entry name" value="NH2Glyco/OHUrea_AB-resist_kin"/>
</dbReference>
<name>Q8RSQ7_9PAST</name>
<dbReference type="GO" id="GO:0016773">
    <property type="term" value="F:phosphotransferase activity, alcohol group as acceptor"/>
    <property type="evidence" value="ECO:0007669"/>
    <property type="project" value="InterPro"/>
</dbReference>
<reference evidence="1" key="1">
    <citation type="submission" date="2001-06" db="EMBL/GenBank/DDBJ databases">
        <authorList>
            <person name="Schwarz S.P."/>
        </authorList>
    </citation>
    <scope>NUCLEOTIDE SEQUENCE</scope>
    <source>
        <strain evidence="1">S131</strain>
        <plasmid evidence="1">pMVSCS1</plasmid>
    </source>
</reference>
<keyword evidence="1" id="KW-0614">Plasmid</keyword>
<gene>
    <name evidence="1" type="primary">strB</name>
</gene>
<reference evidence="1" key="2">
    <citation type="journal article" date="2002" name="J. Antimicrob. Chemother.">
        <title>Nucleotide sequence and organization of plasmid pMVSCS1 from Mannheimia varigena: identification of a multiresistance gene cluster.</title>
        <authorList>
            <person name="Kehrenberg C."/>
            <person name="Schwarz S."/>
        </authorList>
    </citation>
    <scope>NUCLEOTIDE SEQUENCE [LARGE SCALE GENOMIC DNA]</scope>
    <source>
        <strain evidence="1">S131</strain>
        <plasmid evidence="1">pMVSCS1</plasmid>
    </source>
</reference>
<geneLocation type="plasmid" evidence="1">
    <name>pMVSCS1</name>
</geneLocation>